<dbReference type="Proteomes" id="UP000035642">
    <property type="component" value="Unassembled WGS sequence"/>
</dbReference>
<reference evidence="1" key="1">
    <citation type="submission" date="2012-09" db="EMBL/GenBank/DDBJ databases">
        <authorList>
            <person name="Martin A.A."/>
        </authorList>
    </citation>
    <scope>NUCLEOTIDE SEQUENCE</scope>
</reference>
<organism evidence="1 2">
    <name type="scientific">Angiostrongylus cantonensis</name>
    <name type="common">Rat lungworm</name>
    <dbReference type="NCBI Taxonomy" id="6313"/>
    <lineage>
        <taxon>Eukaryota</taxon>
        <taxon>Metazoa</taxon>
        <taxon>Ecdysozoa</taxon>
        <taxon>Nematoda</taxon>
        <taxon>Chromadorea</taxon>
        <taxon>Rhabditida</taxon>
        <taxon>Rhabditina</taxon>
        <taxon>Rhabditomorpha</taxon>
        <taxon>Strongyloidea</taxon>
        <taxon>Metastrongylidae</taxon>
        <taxon>Angiostrongylus</taxon>
    </lineage>
</organism>
<sequence>MAIQETKIKKTDICQLNNGTLVIREEKVPSRNVGGVGFVVDPFTIHLVDSYEILSPRIAVLRLQLSHHKMVTIINCYLPTEVADEYELNAFYYQLEKSSATMKHIINLLSERSTT</sequence>
<proteinExistence type="predicted"/>
<reference evidence="2" key="2">
    <citation type="submission" date="2017-02" db="UniProtKB">
        <authorList>
            <consortium name="WormBaseParasite"/>
        </authorList>
    </citation>
    <scope>IDENTIFICATION</scope>
</reference>
<dbReference type="InterPro" id="IPR036691">
    <property type="entry name" value="Endo/exonu/phosph_ase_sf"/>
</dbReference>
<evidence type="ECO:0000313" key="1">
    <source>
        <dbReference type="Proteomes" id="UP000035642"/>
    </source>
</evidence>
<dbReference type="WBParaSite" id="ACAC_0000447001-mRNA-1">
    <property type="protein sequence ID" value="ACAC_0000447001-mRNA-1"/>
    <property type="gene ID" value="ACAC_0000447001"/>
</dbReference>
<name>A0A0K0D325_ANGCA</name>
<protein>
    <submittedName>
        <fullName evidence="2">RanBD1 domain-containing protein</fullName>
    </submittedName>
</protein>
<dbReference type="AlphaFoldDB" id="A0A0K0D325"/>
<keyword evidence="1" id="KW-1185">Reference proteome</keyword>
<accession>A0A0K0D325</accession>
<dbReference type="STRING" id="6313.A0A0K0D325"/>
<dbReference type="Gene3D" id="3.60.10.10">
    <property type="entry name" value="Endonuclease/exonuclease/phosphatase"/>
    <property type="match status" value="1"/>
</dbReference>
<evidence type="ECO:0000313" key="2">
    <source>
        <dbReference type="WBParaSite" id="ACAC_0000447001-mRNA-1"/>
    </source>
</evidence>
<dbReference type="SUPFAM" id="SSF56219">
    <property type="entry name" value="DNase I-like"/>
    <property type="match status" value="1"/>
</dbReference>